<feature type="compositionally biased region" description="Basic and acidic residues" evidence="1">
    <location>
        <begin position="599"/>
        <end position="610"/>
    </location>
</feature>
<sequence>MTRRNAEQDRLQDIQNHAAMLCAAPEMLRQNENRRKMQQSSKLVPIIQNALEMTKQDQRNDELLQNARMVNTSQTEPEATQRNNEQGLLANARLREMLQSALKMTRRQNHDLIEPEHAKEVVKMLKAALNVTKQSQLRRTSSNSGNAMLEMTKSSVQPAVPPKQNSQYQQMNDYLQRYDMQGRTELPNNLSTIPQFIYKWQEESMPILSVASGRTNQTSESRKLQKNPIARQRSVAHMEIVKRNQESSGLRSGVELARMLQAALEMTRQKESQEIFRGNPYVALLLQAALEMTRQNQQPEIIPQSSKLAELLQMALEVTKASNQSPQPEQLSKVTELLQRALDMTRRNAELSRLQEQYSRLVRLLQTALDMSKQNRTEIRAEQKIRNLVPIIQAALEMIRGGQRYLTAPYSVNLGRVYCTAKQKPLRFYSKQNFVPLEGRSRSWNPPEKNAKMMLTSQIPLKKMLQNQHNALPERYQSKLFHDNARVTQSTQLIGHSQKQKSPQRHSEREKWSDGTKQIRHKRDQKQSRDGAKLMEITKGSPKMTNKSNANRHPKQNRKTSQTVQTAIELECRSHNEKLSSNESKTSHPTVNAASGNEQHGRLKRNEKTIIRSQPRTKHQNKRHSHQIRVSQSAPQMTTKNQPRFKMKRDKWTTMRKQRDQQSRSCSQSQKYSYSEPEAYAAYDKEYQAERIARKIHRNKKLQRYQSKSRKNRADDIRRDDYRSAEE</sequence>
<dbReference type="EMBL" id="UYRR01031851">
    <property type="protein sequence ID" value="VDK52959.1"/>
    <property type="molecule type" value="Genomic_DNA"/>
</dbReference>
<feature type="compositionally biased region" description="Polar residues" evidence="1">
    <location>
        <begin position="628"/>
        <end position="642"/>
    </location>
</feature>
<evidence type="ECO:0000313" key="3">
    <source>
        <dbReference type="Proteomes" id="UP000267096"/>
    </source>
</evidence>
<reference evidence="2 3" key="2">
    <citation type="submission" date="2018-11" db="EMBL/GenBank/DDBJ databases">
        <authorList>
            <consortium name="Pathogen Informatics"/>
        </authorList>
    </citation>
    <scope>NUCLEOTIDE SEQUENCE [LARGE SCALE GENOMIC DNA]</scope>
</reference>
<proteinExistence type="predicted"/>
<name>A0A158PPP9_ANISI</name>
<dbReference type="WBParaSite" id="ASIM_0001522301-mRNA-1">
    <property type="protein sequence ID" value="ASIM_0001522301-mRNA-1"/>
    <property type="gene ID" value="ASIM_0001522301"/>
</dbReference>
<keyword evidence="3" id="KW-1185">Reference proteome</keyword>
<reference evidence="4" key="1">
    <citation type="submission" date="2016-04" db="UniProtKB">
        <authorList>
            <consortium name="WormBaseParasite"/>
        </authorList>
    </citation>
    <scope>IDENTIFICATION</scope>
</reference>
<protein>
    <submittedName>
        <fullName evidence="4">Coiled-coil domain-containing protein</fullName>
    </submittedName>
</protein>
<evidence type="ECO:0000256" key="1">
    <source>
        <dbReference type="SAM" id="MobiDB-lite"/>
    </source>
</evidence>
<dbReference type="AlphaFoldDB" id="A0A158PPP9"/>
<dbReference type="Proteomes" id="UP000267096">
    <property type="component" value="Unassembled WGS sequence"/>
</dbReference>
<feature type="region of interest" description="Disordered" evidence="1">
    <location>
        <begin position="698"/>
        <end position="727"/>
    </location>
</feature>
<feature type="compositionally biased region" description="Basic and acidic residues" evidence="1">
    <location>
        <begin position="505"/>
        <end position="514"/>
    </location>
</feature>
<feature type="compositionally biased region" description="Basic and acidic residues" evidence="1">
    <location>
        <begin position="650"/>
        <end position="662"/>
    </location>
</feature>
<feature type="compositionally biased region" description="Basic residues" evidence="1">
    <location>
        <begin position="615"/>
        <end position="627"/>
    </location>
</feature>
<feature type="region of interest" description="Disordered" evidence="1">
    <location>
        <begin position="490"/>
        <end position="564"/>
    </location>
</feature>
<evidence type="ECO:0000313" key="4">
    <source>
        <dbReference type="WBParaSite" id="ASIM_0001522301-mRNA-1"/>
    </source>
</evidence>
<feature type="compositionally biased region" description="Polar residues" evidence="1">
    <location>
        <begin position="581"/>
        <end position="598"/>
    </location>
</feature>
<feature type="region of interest" description="Disordered" evidence="1">
    <location>
        <begin position="576"/>
        <end position="678"/>
    </location>
</feature>
<feature type="compositionally biased region" description="Basic and acidic residues" evidence="1">
    <location>
        <begin position="712"/>
        <end position="727"/>
    </location>
</feature>
<organism evidence="4">
    <name type="scientific">Anisakis simplex</name>
    <name type="common">Herring worm</name>
    <dbReference type="NCBI Taxonomy" id="6269"/>
    <lineage>
        <taxon>Eukaryota</taxon>
        <taxon>Metazoa</taxon>
        <taxon>Ecdysozoa</taxon>
        <taxon>Nematoda</taxon>
        <taxon>Chromadorea</taxon>
        <taxon>Rhabditida</taxon>
        <taxon>Spirurina</taxon>
        <taxon>Ascaridomorpha</taxon>
        <taxon>Ascaridoidea</taxon>
        <taxon>Anisakidae</taxon>
        <taxon>Anisakis</taxon>
        <taxon>Anisakis simplex complex</taxon>
    </lineage>
</organism>
<evidence type="ECO:0000313" key="2">
    <source>
        <dbReference type="EMBL" id="VDK52959.1"/>
    </source>
</evidence>
<feature type="compositionally biased region" description="Low complexity" evidence="1">
    <location>
        <begin position="663"/>
        <end position="678"/>
    </location>
</feature>
<accession>A0A158PPP9</accession>
<gene>
    <name evidence="2" type="ORF">ASIM_LOCUS14633</name>
</gene>
<feature type="compositionally biased region" description="Basic residues" evidence="1">
    <location>
        <begin position="698"/>
        <end position="711"/>
    </location>
</feature>